<dbReference type="EMBL" id="JAJLJH010000001">
    <property type="protein sequence ID" value="MCK9684439.1"/>
    <property type="molecule type" value="Genomic_DNA"/>
</dbReference>
<dbReference type="SUPFAM" id="SSF55729">
    <property type="entry name" value="Acyl-CoA N-acyltransferases (Nat)"/>
    <property type="match status" value="1"/>
</dbReference>
<reference evidence="2" key="1">
    <citation type="submission" date="2021-11" db="EMBL/GenBank/DDBJ databases">
        <title>BS-T2-15 a new species belonging to the Comamonadaceae family isolated from the soil of a French oak forest.</title>
        <authorList>
            <person name="Mieszkin S."/>
            <person name="Alain K."/>
        </authorList>
    </citation>
    <scope>NUCLEOTIDE SEQUENCE</scope>
    <source>
        <strain evidence="2">BS-T2-15</strain>
    </source>
</reference>
<evidence type="ECO:0000313" key="3">
    <source>
        <dbReference type="Proteomes" id="UP001139353"/>
    </source>
</evidence>
<dbReference type="InterPro" id="IPR016181">
    <property type="entry name" value="Acyl_CoA_acyltransferase"/>
</dbReference>
<dbReference type="InterPro" id="IPR000182">
    <property type="entry name" value="GNAT_dom"/>
</dbReference>
<organism evidence="2 3">
    <name type="scientific">Scleromatobacter humisilvae</name>
    <dbReference type="NCBI Taxonomy" id="2897159"/>
    <lineage>
        <taxon>Bacteria</taxon>
        <taxon>Pseudomonadati</taxon>
        <taxon>Pseudomonadota</taxon>
        <taxon>Betaproteobacteria</taxon>
        <taxon>Burkholderiales</taxon>
        <taxon>Sphaerotilaceae</taxon>
        <taxon>Scleromatobacter</taxon>
    </lineage>
</organism>
<evidence type="ECO:0000313" key="2">
    <source>
        <dbReference type="EMBL" id="MCK9684439.1"/>
    </source>
</evidence>
<dbReference type="GO" id="GO:0016747">
    <property type="term" value="F:acyltransferase activity, transferring groups other than amino-acyl groups"/>
    <property type="evidence" value="ECO:0007669"/>
    <property type="project" value="InterPro"/>
</dbReference>
<gene>
    <name evidence="2" type="ORF">LPC04_01810</name>
</gene>
<keyword evidence="3" id="KW-1185">Reference proteome</keyword>
<sequence length="279" mass="30336">MSSFTLVAADTLPEADLHAATVAAFADYLVGPFQMTLEQFPSFIGRQGIDLAHSRVAVRDGAVAAFAFNCPRPEVGRWRLGVMGALPSARGTGAAQALLDDFIARASAEGLPWVELECFAENERALRLYRSRGFDVIQGLNGWKLPEGAPASAPARDARAVDRAQALAWLADADQRIDWLPFPNSERCMAAQVRPLTFWQCGSAQLVFSVVDGTPTQIHSLIDREPGLRDAEVLARVVAATHPDVFAPPIFRDDLGGDALRRAGFAPHMMSQVLMNRRL</sequence>
<comment type="caution">
    <text evidence="2">The sequence shown here is derived from an EMBL/GenBank/DDBJ whole genome shotgun (WGS) entry which is preliminary data.</text>
</comment>
<dbReference type="Gene3D" id="3.40.630.30">
    <property type="match status" value="1"/>
</dbReference>
<dbReference type="PROSITE" id="PS51186">
    <property type="entry name" value="GNAT"/>
    <property type="match status" value="1"/>
</dbReference>
<name>A0A9X2C090_9BURK</name>
<evidence type="ECO:0000259" key="1">
    <source>
        <dbReference type="PROSITE" id="PS51186"/>
    </source>
</evidence>
<dbReference type="AlphaFoldDB" id="A0A9X2C090"/>
<dbReference type="RefSeq" id="WP_275680469.1">
    <property type="nucleotide sequence ID" value="NZ_JAJLJH010000001.1"/>
</dbReference>
<dbReference type="CDD" id="cd04301">
    <property type="entry name" value="NAT_SF"/>
    <property type="match status" value="1"/>
</dbReference>
<accession>A0A9X2C090</accession>
<dbReference type="Pfam" id="PF00583">
    <property type="entry name" value="Acetyltransf_1"/>
    <property type="match status" value="1"/>
</dbReference>
<dbReference type="Proteomes" id="UP001139353">
    <property type="component" value="Unassembled WGS sequence"/>
</dbReference>
<feature type="domain" description="N-acetyltransferase" evidence="1">
    <location>
        <begin position="10"/>
        <end position="156"/>
    </location>
</feature>
<protein>
    <submittedName>
        <fullName evidence="2">GNAT family N-acetyltransferase</fullName>
    </submittedName>
</protein>
<proteinExistence type="predicted"/>